<evidence type="ECO:0000313" key="2">
    <source>
        <dbReference type="Proteomes" id="UP000051950"/>
    </source>
</evidence>
<gene>
    <name evidence="1" type="ORF">ASU31_13510</name>
</gene>
<name>A0A0T5VPD8_9SPHI</name>
<evidence type="ECO:0000313" key="1">
    <source>
        <dbReference type="EMBL" id="KRT15677.1"/>
    </source>
</evidence>
<keyword evidence="2" id="KW-1185">Reference proteome</keyword>
<accession>A0A0T5VPD8</accession>
<dbReference type="EMBL" id="LMZQ01000008">
    <property type="protein sequence ID" value="KRT15677.1"/>
    <property type="molecule type" value="Genomic_DNA"/>
</dbReference>
<organism evidence="1 2">
    <name type="scientific">Pedobacter ginsenosidimutans</name>
    <dbReference type="NCBI Taxonomy" id="687842"/>
    <lineage>
        <taxon>Bacteria</taxon>
        <taxon>Pseudomonadati</taxon>
        <taxon>Bacteroidota</taxon>
        <taxon>Sphingobacteriia</taxon>
        <taxon>Sphingobacteriales</taxon>
        <taxon>Sphingobacteriaceae</taxon>
        <taxon>Pedobacter</taxon>
    </lineage>
</organism>
<dbReference type="RefSeq" id="WP_057932829.1">
    <property type="nucleotide sequence ID" value="NZ_LMZQ01000008.1"/>
</dbReference>
<sequence length="785" mass="86717">MPHIPPITDAYIDEIIKAPDAFNPTLNKTQGVKLRELIKLMRDKIQSSNSGEDSEVVINEYNPSKSYAIGDVVYVKDEYGNRILYQSLINNNINTFYSGGLAIPNVEFGNPAPIIGLEGIILPFPLYGYEYDENLTFTYKGYYLENNEYKPYDAFTVKLKKQDGRRFGFYFSQTTVPPNAQPPVPTFDYVTIKIKTSNDESQNTEIIADKIVADNLRFYYETPEGLRLKIKLDISTNEQVIDISGIITGWYLLGYPEFKLDTSGFLDTSEQPQTKAGPLQLNSNFSNKQKRVLYSINPYNQRDTQNGYIEEITEQYDVDGEQVGNFVILGNHFSEGYFTNSIELAVTSYNGSINKKWSLFSDTIRGGNWFTVLPVNEGVQYNGGGDVDLEVKYVYPYGYWFRLRVKTAGGIGGIALYTKSYQGTFYKWNTYNENVIGPQTGNDILPTDDTIGDKEYAKSLKVYSAPIEDNDVVRLKDLNDHGGNSPTEQYIQASPSAPQVANINLDGDISVNGGLFYKSLDLNNTFFSKANDDGSFIVYNDATGAGWAANADGLYNPNNNRKYVQEKTDAEFNSLNVTGNANIGSGGSLTTINSFGLEEHKPLYLSTENHYLSTATNISFANGDLAVNREDEGFKTVLLQGDALPITGGTIRGNLVVNGECDLNGNIISTVNGNIFRYVHGSDGMIFGGYIGGDNFSAYSITNKASGKHFKSFLAPIEPDDVLRLGDVQGSYLSLVGGILSGDLAISNGEIEINDFSKGIILRSPNGSRFRITVDNSGALQTTSL</sequence>
<reference evidence="1 2" key="1">
    <citation type="submission" date="2015-11" db="EMBL/GenBank/DDBJ databases">
        <title>Sequence of Pedobacter ginsenosidimutans.</title>
        <authorList>
            <person name="Carson E."/>
            <person name="Keyser V."/>
            <person name="Newman J."/>
            <person name="Miller J."/>
        </authorList>
    </citation>
    <scope>NUCLEOTIDE SEQUENCE [LARGE SCALE GENOMIC DNA]</scope>
    <source>
        <strain evidence="1 2">KACC 14530</strain>
    </source>
</reference>
<dbReference type="Proteomes" id="UP000051950">
    <property type="component" value="Unassembled WGS sequence"/>
</dbReference>
<dbReference type="STRING" id="687842.ASU31_13510"/>
<comment type="caution">
    <text evidence="1">The sequence shown here is derived from an EMBL/GenBank/DDBJ whole genome shotgun (WGS) entry which is preliminary data.</text>
</comment>
<dbReference type="AlphaFoldDB" id="A0A0T5VPD8"/>
<proteinExistence type="predicted"/>
<protein>
    <submittedName>
        <fullName evidence="1">Uncharacterized protein</fullName>
    </submittedName>
</protein>
<dbReference type="OrthoDB" id="773389at2"/>